<feature type="region of interest" description="Disordered" evidence="1">
    <location>
        <begin position="458"/>
        <end position="482"/>
    </location>
</feature>
<organism evidence="2 3">
    <name type="scientific">Lichtheimia ornata</name>
    <dbReference type="NCBI Taxonomy" id="688661"/>
    <lineage>
        <taxon>Eukaryota</taxon>
        <taxon>Fungi</taxon>
        <taxon>Fungi incertae sedis</taxon>
        <taxon>Mucoromycota</taxon>
        <taxon>Mucoromycotina</taxon>
        <taxon>Mucoromycetes</taxon>
        <taxon>Mucorales</taxon>
        <taxon>Lichtheimiaceae</taxon>
        <taxon>Lichtheimia</taxon>
    </lineage>
</organism>
<keyword evidence="3" id="KW-1185">Reference proteome</keyword>
<name>A0AAD8DIU4_9FUNG</name>
<gene>
    <name evidence="2" type="ORF">O0I10_000403</name>
</gene>
<dbReference type="GeneID" id="83207825"/>
<dbReference type="AlphaFoldDB" id="A0AAD8DIU4"/>
<evidence type="ECO:0000313" key="2">
    <source>
        <dbReference type="EMBL" id="KAJ8664124.1"/>
    </source>
</evidence>
<feature type="region of interest" description="Disordered" evidence="1">
    <location>
        <begin position="86"/>
        <end position="106"/>
    </location>
</feature>
<evidence type="ECO:0000313" key="3">
    <source>
        <dbReference type="Proteomes" id="UP001234581"/>
    </source>
</evidence>
<accession>A0AAD8DIU4</accession>
<comment type="caution">
    <text evidence="2">The sequence shown here is derived from an EMBL/GenBank/DDBJ whole genome shotgun (WGS) entry which is preliminary data.</text>
</comment>
<feature type="compositionally biased region" description="Pro residues" evidence="1">
    <location>
        <begin position="458"/>
        <end position="468"/>
    </location>
</feature>
<proteinExistence type="predicted"/>
<dbReference type="RefSeq" id="XP_058349036.1">
    <property type="nucleotide sequence ID" value="XM_058480513.1"/>
</dbReference>
<protein>
    <submittedName>
        <fullName evidence="2">Uncharacterized protein</fullName>
    </submittedName>
</protein>
<feature type="compositionally biased region" description="Low complexity" evidence="1">
    <location>
        <begin position="88"/>
        <end position="106"/>
    </location>
</feature>
<sequence length="482" mass="54116">MTTDPSKEIEAFLLRTTAAGEMPSLNKFFEQEWDHVVNNTNPGEDHRNNWKSRFRRVAKVLKVAVDESEPDWDKLAVALEHKNEAAAEESISLSTSSASSKRSSTSSATTLSSADLCWVEHTYSQLPDSQRWWLYNDEEKKVSVEGQMLKRALTCKQHSPVHSMIMDPMDPAWITEKYFTMAEMDIIKTHQAPVLPELPNELSKYLLSYVGKHDMDTLLAHRQNMNFHPIKEASLYWAQKSIIDAMDLLIYGSLPDCMSSESDLLHDVWGFIKKCFESSNIKVTTGEKTMLSTAQRRNTNRIAGTGELRRKAIGTKVDIRFSYLHYEYGCVEAGLEDDQTGTKTINEGRLKLPRALKDILVQLSKSAPSSVKGLKACGFLISGFQLTAYIMDCPAGGACRVTKVGPHEFPRALEQFSAKMIPLLFLTWQIRQIMESTAHVVLNDSTMLMPTINSLPSSPIPPCMPSPKPSGRKRSLTEAALH</sequence>
<evidence type="ECO:0000256" key="1">
    <source>
        <dbReference type="SAM" id="MobiDB-lite"/>
    </source>
</evidence>
<dbReference type="EMBL" id="JARTCD010000001">
    <property type="protein sequence ID" value="KAJ8664124.1"/>
    <property type="molecule type" value="Genomic_DNA"/>
</dbReference>
<dbReference type="Proteomes" id="UP001234581">
    <property type="component" value="Unassembled WGS sequence"/>
</dbReference>
<reference evidence="2 3" key="1">
    <citation type="submission" date="2023-03" db="EMBL/GenBank/DDBJ databases">
        <title>Genome sequence of Lichtheimia ornata CBS 291.66.</title>
        <authorList>
            <person name="Mohabir J.T."/>
            <person name="Shea T.P."/>
            <person name="Kurbessoian T."/>
            <person name="Berby B."/>
            <person name="Fontaine J."/>
            <person name="Livny J."/>
            <person name="Gnirke A."/>
            <person name="Stajich J.E."/>
            <person name="Cuomo C.A."/>
        </authorList>
    </citation>
    <scope>NUCLEOTIDE SEQUENCE [LARGE SCALE GENOMIC DNA]</scope>
    <source>
        <strain evidence="2">CBS 291.66</strain>
    </source>
</reference>